<dbReference type="EMBL" id="UINC01009936">
    <property type="protein sequence ID" value="SVA44406.1"/>
    <property type="molecule type" value="Genomic_DNA"/>
</dbReference>
<reference evidence="1" key="1">
    <citation type="submission" date="2018-05" db="EMBL/GenBank/DDBJ databases">
        <authorList>
            <person name="Lanie J.A."/>
            <person name="Ng W.-L."/>
            <person name="Kazmierczak K.M."/>
            <person name="Andrzejewski T.M."/>
            <person name="Davidsen T.M."/>
            <person name="Wayne K.J."/>
            <person name="Tettelin H."/>
            <person name="Glass J.I."/>
            <person name="Rusch D."/>
            <person name="Podicherti R."/>
            <person name="Tsui H.-C.T."/>
            <person name="Winkler M.E."/>
        </authorList>
    </citation>
    <scope>NUCLEOTIDE SEQUENCE</scope>
</reference>
<proteinExistence type="predicted"/>
<feature type="non-terminal residue" evidence="1">
    <location>
        <position position="147"/>
    </location>
</feature>
<sequence length="147" mass="16717">MDFRKILTVFLSVFVLLAARPGFAADVNELERRLDIVSEELDKMKNSSGGSGIAHRTSVHGYGEIHWIDDPDGDYTVDQHRFVIGVHSEITDWIHLNAEIDFEHAAQELEFEFGHLDFLVSNALNFRAGTMLMPMGNLNEFHEPNNF</sequence>
<evidence type="ECO:0000313" key="1">
    <source>
        <dbReference type="EMBL" id="SVA44406.1"/>
    </source>
</evidence>
<gene>
    <name evidence="1" type="ORF">METZ01_LOCUS97260</name>
</gene>
<accession>A0A381VVT2</accession>
<organism evidence="1">
    <name type="scientific">marine metagenome</name>
    <dbReference type="NCBI Taxonomy" id="408172"/>
    <lineage>
        <taxon>unclassified sequences</taxon>
        <taxon>metagenomes</taxon>
        <taxon>ecological metagenomes</taxon>
    </lineage>
</organism>
<protein>
    <submittedName>
        <fullName evidence="1">Uncharacterized protein</fullName>
    </submittedName>
</protein>
<name>A0A381VVT2_9ZZZZ</name>
<dbReference type="AlphaFoldDB" id="A0A381VVT2"/>